<dbReference type="AlphaFoldDB" id="A0A1N6G627"/>
<keyword evidence="3" id="KW-1185">Reference proteome</keyword>
<protein>
    <submittedName>
        <fullName evidence="2">cAMP-binding domain of CRP or a regulatory subunit of cAMP-dependent protein kinases</fullName>
    </submittedName>
</protein>
<dbReference type="SMART" id="SM00100">
    <property type="entry name" value="cNMP"/>
    <property type="match status" value="1"/>
</dbReference>
<accession>A0A1N6G627</accession>
<evidence type="ECO:0000313" key="2">
    <source>
        <dbReference type="EMBL" id="SIO02999.1"/>
    </source>
</evidence>
<organism evidence="2 3">
    <name type="scientific">Algoriphagus halophilus</name>
    <dbReference type="NCBI Taxonomy" id="226505"/>
    <lineage>
        <taxon>Bacteria</taxon>
        <taxon>Pseudomonadati</taxon>
        <taxon>Bacteroidota</taxon>
        <taxon>Cytophagia</taxon>
        <taxon>Cytophagales</taxon>
        <taxon>Cyclobacteriaceae</taxon>
        <taxon>Algoriphagus</taxon>
    </lineage>
</organism>
<dbReference type="EMBL" id="FSRC01000002">
    <property type="protein sequence ID" value="SIO02999.1"/>
    <property type="molecule type" value="Genomic_DNA"/>
</dbReference>
<dbReference type="OrthoDB" id="667553at2"/>
<gene>
    <name evidence="2" type="ORF">SAMN05444394_3000</name>
</gene>
<feature type="domain" description="Cyclic nucleotide-binding" evidence="1">
    <location>
        <begin position="13"/>
        <end position="117"/>
    </location>
</feature>
<proteinExistence type="predicted"/>
<dbReference type="RefSeq" id="WP_074225777.1">
    <property type="nucleotide sequence ID" value="NZ_FSRC01000002.1"/>
</dbReference>
<keyword evidence="2" id="KW-0808">Transferase</keyword>
<dbReference type="STRING" id="226505.SAMN05444394_3000"/>
<dbReference type="InterPro" id="IPR000595">
    <property type="entry name" value="cNMP-bd_dom"/>
</dbReference>
<dbReference type="GO" id="GO:0016301">
    <property type="term" value="F:kinase activity"/>
    <property type="evidence" value="ECO:0007669"/>
    <property type="project" value="UniProtKB-KW"/>
</dbReference>
<name>A0A1N6G627_9BACT</name>
<dbReference type="InterPro" id="IPR014710">
    <property type="entry name" value="RmlC-like_jellyroll"/>
</dbReference>
<dbReference type="PROSITE" id="PS50042">
    <property type="entry name" value="CNMP_BINDING_3"/>
    <property type="match status" value="1"/>
</dbReference>
<reference evidence="3" key="1">
    <citation type="submission" date="2016-11" db="EMBL/GenBank/DDBJ databases">
        <authorList>
            <person name="Varghese N."/>
            <person name="Submissions S."/>
        </authorList>
    </citation>
    <scope>NUCLEOTIDE SEQUENCE [LARGE SCALE GENOMIC DNA]</scope>
    <source>
        <strain evidence="3">DSM 15292</strain>
    </source>
</reference>
<dbReference type="InterPro" id="IPR018490">
    <property type="entry name" value="cNMP-bd_dom_sf"/>
</dbReference>
<dbReference type="CDD" id="cd00038">
    <property type="entry name" value="CAP_ED"/>
    <property type="match status" value="1"/>
</dbReference>
<dbReference type="Proteomes" id="UP000185221">
    <property type="component" value="Unassembled WGS sequence"/>
</dbReference>
<evidence type="ECO:0000259" key="1">
    <source>
        <dbReference type="PROSITE" id="PS50042"/>
    </source>
</evidence>
<dbReference type="SUPFAM" id="SSF51206">
    <property type="entry name" value="cAMP-binding domain-like"/>
    <property type="match status" value="1"/>
</dbReference>
<evidence type="ECO:0000313" key="3">
    <source>
        <dbReference type="Proteomes" id="UP000185221"/>
    </source>
</evidence>
<dbReference type="Gene3D" id="2.60.120.10">
    <property type="entry name" value="Jelly Rolls"/>
    <property type="match status" value="1"/>
</dbReference>
<dbReference type="Pfam" id="PF00027">
    <property type="entry name" value="cNMP_binding"/>
    <property type="match status" value="1"/>
</dbReference>
<keyword evidence="2" id="KW-0418">Kinase</keyword>
<sequence>MKPFDQLVAYIKELHTIEEEEIDLILSKFSHQKLKRNQILVREGEPCNFNYFVLNGSLRLYKIKEDGQELIRYFALENKFASNLTSLITNEISQEYIQSNETSEILAIHKIDFYNLVEVSPAMNKVYRNILENAYITSQKRIYNFQGMEAIERLKWAVKYNPNLLSRIPNKMIASYLGITPFTLSRIKSKI</sequence>